<feature type="domain" description="DAGKc" evidence="5">
    <location>
        <begin position="1"/>
        <end position="123"/>
    </location>
</feature>
<dbReference type="Pfam" id="PF19279">
    <property type="entry name" value="YegS_C"/>
    <property type="match status" value="1"/>
</dbReference>
<dbReference type="InterPro" id="IPR001206">
    <property type="entry name" value="Diacylglycerol_kinase_cat_dom"/>
</dbReference>
<dbReference type="GO" id="GO:0016301">
    <property type="term" value="F:kinase activity"/>
    <property type="evidence" value="ECO:0007669"/>
    <property type="project" value="UniProtKB-KW"/>
</dbReference>
<evidence type="ECO:0000313" key="7">
    <source>
        <dbReference type="Proteomes" id="UP000321926"/>
    </source>
</evidence>
<evidence type="ECO:0000259" key="5">
    <source>
        <dbReference type="PROSITE" id="PS50146"/>
    </source>
</evidence>
<reference evidence="6 7" key="1">
    <citation type="submission" date="2019-08" db="EMBL/GenBank/DDBJ databases">
        <authorList>
            <person name="Shi S."/>
        </authorList>
    </citation>
    <scope>NUCLEOTIDE SEQUENCE [LARGE SCALE GENOMIC DNA]</scope>
    <source>
        <strain evidence="6 7">GY10130</strain>
    </source>
</reference>
<dbReference type="PANTHER" id="PTHR12358">
    <property type="entry name" value="SPHINGOSINE KINASE"/>
    <property type="match status" value="1"/>
</dbReference>
<dbReference type="InterPro" id="IPR050187">
    <property type="entry name" value="Lipid_Phosphate_FormReg"/>
</dbReference>
<protein>
    <recommendedName>
        <fullName evidence="5">DAGKc domain-containing protein</fullName>
    </recommendedName>
</protein>
<dbReference type="RefSeq" id="WP_147920326.1">
    <property type="nucleotide sequence ID" value="NZ_VRTY01000008.1"/>
</dbReference>
<keyword evidence="2" id="KW-0547">Nucleotide-binding</keyword>
<name>A0A5C8KEU1_9BACT</name>
<dbReference type="PROSITE" id="PS50146">
    <property type="entry name" value="DAGK"/>
    <property type="match status" value="1"/>
</dbReference>
<evidence type="ECO:0000313" key="6">
    <source>
        <dbReference type="EMBL" id="TXK51551.1"/>
    </source>
</evidence>
<evidence type="ECO:0000256" key="1">
    <source>
        <dbReference type="ARBA" id="ARBA00022679"/>
    </source>
</evidence>
<organism evidence="6 7">
    <name type="scientific">Pontibacter qinzhouensis</name>
    <dbReference type="NCBI Taxonomy" id="2603253"/>
    <lineage>
        <taxon>Bacteria</taxon>
        <taxon>Pseudomonadati</taxon>
        <taxon>Bacteroidota</taxon>
        <taxon>Cytophagia</taxon>
        <taxon>Cytophagales</taxon>
        <taxon>Hymenobacteraceae</taxon>
        <taxon>Pontibacter</taxon>
    </lineage>
</organism>
<gene>
    <name evidence="6" type="ORF">FVR03_03205</name>
</gene>
<dbReference type="EMBL" id="VRTY01000008">
    <property type="protein sequence ID" value="TXK51551.1"/>
    <property type="molecule type" value="Genomic_DNA"/>
</dbReference>
<dbReference type="InterPro" id="IPR045540">
    <property type="entry name" value="YegS/DAGK_C"/>
</dbReference>
<keyword evidence="4" id="KW-0067">ATP-binding</keyword>
<dbReference type="SMART" id="SM00046">
    <property type="entry name" value="DAGKc"/>
    <property type="match status" value="1"/>
</dbReference>
<dbReference type="OrthoDB" id="142078at2"/>
<accession>A0A5C8KEU1</accession>
<evidence type="ECO:0000256" key="4">
    <source>
        <dbReference type="ARBA" id="ARBA00022840"/>
    </source>
</evidence>
<keyword evidence="3" id="KW-0418">Kinase</keyword>
<dbReference type="InterPro" id="IPR017438">
    <property type="entry name" value="ATP-NAD_kinase_N"/>
</dbReference>
<dbReference type="AlphaFoldDB" id="A0A5C8KEU1"/>
<proteinExistence type="predicted"/>
<dbReference type="GO" id="GO:0005524">
    <property type="term" value="F:ATP binding"/>
    <property type="evidence" value="ECO:0007669"/>
    <property type="project" value="UniProtKB-KW"/>
</dbReference>
<dbReference type="Proteomes" id="UP000321926">
    <property type="component" value="Unassembled WGS sequence"/>
</dbReference>
<dbReference type="PANTHER" id="PTHR12358:SF54">
    <property type="entry name" value="SPHINGOSINE KINASE RELATED PROTEIN"/>
    <property type="match status" value="1"/>
</dbReference>
<evidence type="ECO:0000256" key="2">
    <source>
        <dbReference type="ARBA" id="ARBA00022741"/>
    </source>
</evidence>
<evidence type="ECO:0000256" key="3">
    <source>
        <dbReference type="ARBA" id="ARBA00022777"/>
    </source>
</evidence>
<keyword evidence="7" id="KW-1185">Reference proteome</keyword>
<dbReference type="Gene3D" id="2.60.200.40">
    <property type="match status" value="1"/>
</dbReference>
<keyword evidence="1" id="KW-0808">Transferase</keyword>
<dbReference type="Pfam" id="PF00781">
    <property type="entry name" value="DAGK_cat"/>
    <property type="match status" value="1"/>
</dbReference>
<sequence length="292" mass="33051">MPARVTLLHNPGAGFEQYTPEELIHELKKKGYDVHYASTKEDDYEQYLHAPGELVIVAGGDGTVQKISKYLVGRDIPIGLLPLGTANNIATTLGIKGQPAEIIASWDLNRKKLFDVGILDGPKGRKYFVEAVGLGIFPKLIQKREKDDEEFDSREEELQDALEHQQEILEKASSFKATLQLDEEHLEDDYLLVEIMNIKFTGPNMDLAPKADPGDGWFDVVVVKEHERKKFSAYLDACLRGIENSDQFKVHRAKNIEVTTECSHYHIDDDTQKNKENRLNIELVPHGLQFLV</sequence>
<dbReference type="SUPFAM" id="SSF111331">
    <property type="entry name" value="NAD kinase/diacylglycerol kinase-like"/>
    <property type="match status" value="1"/>
</dbReference>
<comment type="caution">
    <text evidence="6">The sequence shown here is derived from an EMBL/GenBank/DDBJ whole genome shotgun (WGS) entry which is preliminary data.</text>
</comment>
<dbReference type="InterPro" id="IPR016064">
    <property type="entry name" value="NAD/diacylglycerol_kinase_sf"/>
</dbReference>
<dbReference type="Gene3D" id="3.40.50.10330">
    <property type="entry name" value="Probable inorganic polyphosphate/atp-NAD kinase, domain 1"/>
    <property type="match status" value="1"/>
</dbReference>